<dbReference type="Proteomes" id="UP000195880">
    <property type="component" value="Chromosome"/>
</dbReference>
<name>A0A1Z1WST4_9ACTN</name>
<keyword evidence="1" id="KW-1133">Transmembrane helix</keyword>
<feature type="transmembrane region" description="Helical" evidence="1">
    <location>
        <begin position="20"/>
        <end position="40"/>
    </location>
</feature>
<keyword evidence="1" id="KW-0812">Transmembrane</keyword>
<evidence type="ECO:0000313" key="2">
    <source>
        <dbReference type="EMBL" id="ARX89477.1"/>
    </source>
</evidence>
<protein>
    <submittedName>
        <fullName evidence="2">Uncharacterized protein</fullName>
    </submittedName>
</protein>
<evidence type="ECO:0000256" key="1">
    <source>
        <dbReference type="SAM" id="Phobius"/>
    </source>
</evidence>
<evidence type="ECO:0000313" key="3">
    <source>
        <dbReference type="Proteomes" id="UP000195880"/>
    </source>
</evidence>
<organism evidence="2 3">
    <name type="scientific">Streptomyces alboflavus</name>
    <dbReference type="NCBI Taxonomy" id="67267"/>
    <lineage>
        <taxon>Bacteria</taxon>
        <taxon>Bacillati</taxon>
        <taxon>Actinomycetota</taxon>
        <taxon>Actinomycetes</taxon>
        <taxon>Kitasatosporales</taxon>
        <taxon>Streptomycetaceae</taxon>
        <taxon>Streptomyces</taxon>
    </lineage>
</organism>
<keyword evidence="1" id="KW-0472">Membrane</keyword>
<sequence>MLLLFRAAAHLPTDRADAPASGLAASFAAVAVCVAVGIALRVAESPVPAMLSTLVAGALTIAHLVAGRVDSTALLYVTLFPWPASHPRTADGGRLPGLVVLRRQPLWGR</sequence>
<reference evidence="2 3" key="1">
    <citation type="submission" date="2017-05" db="EMBL/GenBank/DDBJ databases">
        <title>Streptomyces alboflavus Genome sequencing and assembly.</title>
        <authorList>
            <person name="Wang Y."/>
            <person name="Du B."/>
            <person name="Ding Y."/>
            <person name="Liu H."/>
            <person name="Hou Q."/>
            <person name="Liu K."/>
            <person name="Wang C."/>
            <person name="Yao L."/>
        </authorList>
    </citation>
    <scope>NUCLEOTIDE SEQUENCE [LARGE SCALE GENOMIC DNA]</scope>
    <source>
        <strain evidence="2 3">MDJK44</strain>
    </source>
</reference>
<accession>A0A1Z1WST4</accession>
<feature type="transmembrane region" description="Helical" evidence="1">
    <location>
        <begin position="47"/>
        <end position="66"/>
    </location>
</feature>
<dbReference type="EMBL" id="CP021748">
    <property type="protein sequence ID" value="ARX89477.1"/>
    <property type="molecule type" value="Genomic_DNA"/>
</dbReference>
<gene>
    <name evidence="2" type="ORF">SMD44_08964</name>
</gene>
<dbReference type="AlphaFoldDB" id="A0A1Z1WST4"/>
<proteinExistence type="predicted"/>
<dbReference type="KEGG" id="salf:SMD44_08964"/>
<keyword evidence="3" id="KW-1185">Reference proteome</keyword>